<keyword evidence="7" id="KW-0472">Membrane</keyword>
<proteinExistence type="predicted"/>
<evidence type="ECO:0000256" key="3">
    <source>
        <dbReference type="ARBA" id="ARBA00022989"/>
    </source>
</evidence>
<dbReference type="Gene3D" id="2.60.40.60">
    <property type="entry name" value="Cadherins"/>
    <property type="match status" value="4"/>
</dbReference>
<gene>
    <name evidence="9" type="ORF">KP79_PYT23529</name>
</gene>
<sequence>MTLRDEIVNSQGAVYNALRDSTFNVRNQRAKRPEHTTIGGNKERPDTLRGMATDVVYLSVLCLCVLKVTSQSCGTKTVGNASPGSFQDNLDTVATGIGYLASNYAFDCCGVIDKWQVVIGALGTIKFQIWRPNGANYDLVSENTYTFSTADQLVEQTLNVGDGSRLTVIPNDVMGWYTAGKDMIPYNSVSVTGAVQLTMTAPSIGATKNWAGGTTLGSRTYAINALTSGNSSPTFTNLDQTLTYADTDTPPTTLLTLTYNDVDPQDTVLTVAMTTTSNEFQINALDQVQPQTGQWTVGTYPLTFTVTDQCGNVVTGTLTVEITNTAPDMTAMATSASVKEDVVVETHLTDLIVTDFQTYTCTYTGPNPFNVQPKTAGSTIYALFLNGEANLKYNTKNQYTLTITCTDDLGVSSTKDVVVSITENAPPSMDNLPNPVDVDTLTTTTGTQIFAINGADTDSTNLFYNMTCSPANCPFQVLNSGSIVATEDLNLHKTAAYDLNVWIYDKWSLVGPETLSVTLTNINDIPEINNIPSGLTVSVPENSAISKYIINAAVTDGNAADKHTFSAVFSPAEGSSYFRYYAKYGVVLPKVVIDYEELLAKGITSFNVAMTANDGREDSPTKHFTIEVTDVNEQQTGFSQATYQITGVETTTTFADLSPTLVNSVIDPDDTRDTQTLTMDCGANTGLFSMDPSTGRVTKAAEYDLDATQKTTETVACVVTATDEAGHTVTADLNIVINEENDNPPVLNKDTYTRFLPINTGAGSRFGPFSSTDADVLDDHTDTTYTLTGGSGLFGHTDCCSVYNNVNFSTTTYQVGDSFPMTLTAINKNGLKDTATFNVILTDPVTTSAPVAAATTAATAASTSSLQFPEFGGIGGISNFLDDPENLAWFIPTMILLAIMTALLAYMLYRCLRNPGAFSKLGKLCKGRSLRCKWRSRSKRITKAKSPKKVKAKNKKGNKVRQLDSNDGKYEWNIWSHSDFGNKTVEHR</sequence>
<feature type="domain" description="Cadherin" evidence="8">
    <location>
        <begin position="639"/>
        <end position="747"/>
    </location>
</feature>
<dbReference type="InterPro" id="IPR050174">
    <property type="entry name" value="Protocadherin/Cadherin-CA"/>
</dbReference>
<evidence type="ECO:0000256" key="5">
    <source>
        <dbReference type="PROSITE-ProRule" id="PRU00043"/>
    </source>
</evidence>
<dbReference type="PANTHER" id="PTHR24028:SF328">
    <property type="entry name" value="CADHERIN-3"/>
    <property type="match status" value="1"/>
</dbReference>
<feature type="transmembrane region" description="Helical" evidence="7">
    <location>
        <begin position="887"/>
        <end position="909"/>
    </location>
</feature>
<reference evidence="9 10" key="1">
    <citation type="journal article" date="2017" name="Nat. Ecol. Evol.">
        <title>Scallop genome provides insights into evolution of bilaterian karyotype and development.</title>
        <authorList>
            <person name="Wang S."/>
            <person name="Zhang J."/>
            <person name="Jiao W."/>
            <person name="Li J."/>
            <person name="Xun X."/>
            <person name="Sun Y."/>
            <person name="Guo X."/>
            <person name="Huan P."/>
            <person name="Dong B."/>
            <person name="Zhang L."/>
            <person name="Hu X."/>
            <person name="Sun X."/>
            <person name="Wang J."/>
            <person name="Zhao C."/>
            <person name="Wang Y."/>
            <person name="Wang D."/>
            <person name="Huang X."/>
            <person name="Wang R."/>
            <person name="Lv J."/>
            <person name="Li Y."/>
            <person name="Zhang Z."/>
            <person name="Liu B."/>
            <person name="Lu W."/>
            <person name="Hui Y."/>
            <person name="Liang J."/>
            <person name="Zhou Z."/>
            <person name="Hou R."/>
            <person name="Li X."/>
            <person name="Liu Y."/>
            <person name="Li H."/>
            <person name="Ning X."/>
            <person name="Lin Y."/>
            <person name="Zhao L."/>
            <person name="Xing Q."/>
            <person name="Dou J."/>
            <person name="Li Y."/>
            <person name="Mao J."/>
            <person name="Guo H."/>
            <person name="Dou H."/>
            <person name="Li T."/>
            <person name="Mu C."/>
            <person name="Jiang W."/>
            <person name="Fu Q."/>
            <person name="Fu X."/>
            <person name="Miao Y."/>
            <person name="Liu J."/>
            <person name="Yu Q."/>
            <person name="Li R."/>
            <person name="Liao H."/>
            <person name="Li X."/>
            <person name="Kong Y."/>
            <person name="Jiang Z."/>
            <person name="Chourrout D."/>
            <person name="Li R."/>
            <person name="Bao Z."/>
        </authorList>
    </citation>
    <scope>NUCLEOTIDE SEQUENCE [LARGE SCALE GENOMIC DNA]</scope>
    <source>
        <strain evidence="9 10">PY_sf001</strain>
    </source>
</reference>
<dbReference type="SMART" id="SM00112">
    <property type="entry name" value="CA"/>
    <property type="match status" value="2"/>
</dbReference>
<accession>A0A210PEM5</accession>
<protein>
    <submittedName>
        <fullName evidence="9">Protocadherin Fat 4</fullName>
    </submittedName>
</protein>
<feature type="compositionally biased region" description="Basic residues" evidence="6">
    <location>
        <begin position="943"/>
        <end position="959"/>
    </location>
</feature>
<evidence type="ECO:0000256" key="2">
    <source>
        <dbReference type="ARBA" id="ARBA00022692"/>
    </source>
</evidence>
<dbReference type="CDD" id="cd11304">
    <property type="entry name" value="Cadherin_repeat"/>
    <property type="match status" value="2"/>
</dbReference>
<dbReference type="Proteomes" id="UP000242188">
    <property type="component" value="Unassembled WGS sequence"/>
</dbReference>
<dbReference type="PROSITE" id="PS50268">
    <property type="entry name" value="CADHERIN_2"/>
    <property type="match status" value="3"/>
</dbReference>
<keyword evidence="10" id="KW-1185">Reference proteome</keyword>
<evidence type="ECO:0000256" key="1">
    <source>
        <dbReference type="ARBA" id="ARBA00004167"/>
    </source>
</evidence>
<feature type="domain" description="Cadherin" evidence="8">
    <location>
        <begin position="446"/>
        <end position="528"/>
    </location>
</feature>
<evidence type="ECO:0000256" key="4">
    <source>
        <dbReference type="ARBA" id="ARBA00023180"/>
    </source>
</evidence>
<organism evidence="9 10">
    <name type="scientific">Mizuhopecten yessoensis</name>
    <name type="common">Japanese scallop</name>
    <name type="synonym">Patinopecten yessoensis</name>
    <dbReference type="NCBI Taxonomy" id="6573"/>
    <lineage>
        <taxon>Eukaryota</taxon>
        <taxon>Metazoa</taxon>
        <taxon>Spiralia</taxon>
        <taxon>Lophotrochozoa</taxon>
        <taxon>Mollusca</taxon>
        <taxon>Bivalvia</taxon>
        <taxon>Autobranchia</taxon>
        <taxon>Pteriomorphia</taxon>
        <taxon>Pectinida</taxon>
        <taxon>Pectinoidea</taxon>
        <taxon>Pectinidae</taxon>
        <taxon>Mizuhopecten</taxon>
    </lineage>
</organism>
<dbReference type="PRINTS" id="PR00205">
    <property type="entry name" value="CADHERIN"/>
</dbReference>
<dbReference type="GO" id="GO:0007156">
    <property type="term" value="P:homophilic cell adhesion via plasma membrane adhesion molecules"/>
    <property type="evidence" value="ECO:0007669"/>
    <property type="project" value="InterPro"/>
</dbReference>
<dbReference type="AlphaFoldDB" id="A0A210PEM5"/>
<keyword evidence="2 7" id="KW-0812">Transmembrane</keyword>
<evidence type="ECO:0000259" key="8">
    <source>
        <dbReference type="PROSITE" id="PS50268"/>
    </source>
</evidence>
<dbReference type="InterPro" id="IPR015919">
    <property type="entry name" value="Cadherin-like_sf"/>
</dbReference>
<keyword evidence="4" id="KW-0325">Glycoprotein</keyword>
<dbReference type="GO" id="GO:0005509">
    <property type="term" value="F:calcium ion binding"/>
    <property type="evidence" value="ECO:0007669"/>
    <property type="project" value="UniProtKB-UniRule"/>
</dbReference>
<dbReference type="EMBL" id="NEDP02076746">
    <property type="protein sequence ID" value="OWF34939.1"/>
    <property type="molecule type" value="Genomic_DNA"/>
</dbReference>
<name>A0A210PEM5_MIZYE</name>
<dbReference type="InterPro" id="IPR002126">
    <property type="entry name" value="Cadherin-like_dom"/>
</dbReference>
<feature type="domain" description="Cadherin" evidence="8">
    <location>
        <begin position="531"/>
        <end position="638"/>
    </location>
</feature>
<comment type="subcellular location">
    <subcellularLocation>
        <location evidence="1">Membrane</location>
        <topology evidence="1">Single-pass membrane protein</topology>
    </subcellularLocation>
</comment>
<evidence type="ECO:0000313" key="9">
    <source>
        <dbReference type="EMBL" id="OWF34939.1"/>
    </source>
</evidence>
<keyword evidence="3 7" id="KW-1133">Transmembrane helix</keyword>
<dbReference type="PANTHER" id="PTHR24028">
    <property type="entry name" value="CADHERIN-87A"/>
    <property type="match status" value="1"/>
</dbReference>
<evidence type="ECO:0000256" key="6">
    <source>
        <dbReference type="SAM" id="MobiDB-lite"/>
    </source>
</evidence>
<feature type="region of interest" description="Disordered" evidence="6">
    <location>
        <begin position="943"/>
        <end position="964"/>
    </location>
</feature>
<evidence type="ECO:0000313" key="10">
    <source>
        <dbReference type="Proteomes" id="UP000242188"/>
    </source>
</evidence>
<dbReference type="SUPFAM" id="SSF49313">
    <property type="entry name" value="Cadherin-like"/>
    <property type="match status" value="4"/>
</dbReference>
<keyword evidence="5" id="KW-0106">Calcium</keyword>
<comment type="caution">
    <text evidence="9">The sequence shown here is derived from an EMBL/GenBank/DDBJ whole genome shotgun (WGS) entry which is preliminary data.</text>
</comment>
<evidence type="ECO:0000256" key="7">
    <source>
        <dbReference type="SAM" id="Phobius"/>
    </source>
</evidence>
<dbReference type="GO" id="GO:0005886">
    <property type="term" value="C:plasma membrane"/>
    <property type="evidence" value="ECO:0007669"/>
    <property type="project" value="TreeGrafter"/>
</dbReference>
<dbReference type="OrthoDB" id="6157089at2759"/>